<reference evidence="2 3" key="1">
    <citation type="submission" date="2024-04" db="EMBL/GenBank/DDBJ databases">
        <authorList>
            <person name="Waldvogel A.-M."/>
            <person name="Schoenle A."/>
        </authorList>
    </citation>
    <scope>NUCLEOTIDE SEQUENCE [LARGE SCALE GENOMIC DNA]</scope>
</reference>
<name>A0AAV2M4L9_KNICA</name>
<organism evidence="2 3">
    <name type="scientific">Knipowitschia caucasica</name>
    <name type="common">Caucasian dwarf goby</name>
    <name type="synonym">Pomatoschistus caucasicus</name>
    <dbReference type="NCBI Taxonomy" id="637954"/>
    <lineage>
        <taxon>Eukaryota</taxon>
        <taxon>Metazoa</taxon>
        <taxon>Chordata</taxon>
        <taxon>Craniata</taxon>
        <taxon>Vertebrata</taxon>
        <taxon>Euteleostomi</taxon>
        <taxon>Actinopterygii</taxon>
        <taxon>Neopterygii</taxon>
        <taxon>Teleostei</taxon>
        <taxon>Neoteleostei</taxon>
        <taxon>Acanthomorphata</taxon>
        <taxon>Gobiaria</taxon>
        <taxon>Gobiiformes</taxon>
        <taxon>Gobioidei</taxon>
        <taxon>Gobiidae</taxon>
        <taxon>Gobiinae</taxon>
        <taxon>Knipowitschia</taxon>
    </lineage>
</organism>
<proteinExistence type="predicted"/>
<evidence type="ECO:0000256" key="1">
    <source>
        <dbReference type="SAM" id="MobiDB-lite"/>
    </source>
</evidence>
<dbReference type="Proteomes" id="UP001497482">
    <property type="component" value="Chromosome 6"/>
</dbReference>
<dbReference type="EMBL" id="OZ035828">
    <property type="protein sequence ID" value="CAL1608239.1"/>
    <property type="molecule type" value="Genomic_DNA"/>
</dbReference>
<feature type="compositionally biased region" description="Basic and acidic residues" evidence="1">
    <location>
        <begin position="1"/>
        <end position="40"/>
    </location>
</feature>
<protein>
    <submittedName>
        <fullName evidence="2">Uncharacterized protein</fullName>
    </submittedName>
</protein>
<evidence type="ECO:0000313" key="3">
    <source>
        <dbReference type="Proteomes" id="UP001497482"/>
    </source>
</evidence>
<dbReference type="AlphaFoldDB" id="A0AAV2M4L9"/>
<sequence>MNAHGRADHTTPGRSRAEVDKTWAEKLHGENERTGKEWHGKSKRRGVQFEERKFQPAIRYTAVVQEEG</sequence>
<accession>A0AAV2M4L9</accession>
<feature type="region of interest" description="Disordered" evidence="1">
    <location>
        <begin position="1"/>
        <end position="46"/>
    </location>
</feature>
<keyword evidence="3" id="KW-1185">Reference proteome</keyword>
<gene>
    <name evidence="2" type="ORF">KC01_LOCUS35207</name>
</gene>
<evidence type="ECO:0000313" key="2">
    <source>
        <dbReference type="EMBL" id="CAL1608239.1"/>
    </source>
</evidence>